<reference evidence="1 2" key="1">
    <citation type="journal article" date="2021" name="BMC Genomics">
        <title>Datura genome reveals duplications of psychoactive alkaloid biosynthetic genes and high mutation rate following tissue culture.</title>
        <authorList>
            <person name="Rajewski A."/>
            <person name="Carter-House D."/>
            <person name="Stajich J."/>
            <person name="Litt A."/>
        </authorList>
    </citation>
    <scope>NUCLEOTIDE SEQUENCE [LARGE SCALE GENOMIC DNA]</scope>
    <source>
        <strain evidence="1">AR-01</strain>
    </source>
</reference>
<feature type="non-terminal residue" evidence="1">
    <location>
        <position position="1"/>
    </location>
</feature>
<sequence>SCLRSIQPTRRTQLTFLHRPGCRARMVPTLQFRDLVLESRTLVHRPTTSDRIVETPIPQPLIMDTLEVEFRGAIQMLTQL</sequence>
<evidence type="ECO:0000313" key="2">
    <source>
        <dbReference type="Proteomes" id="UP000823775"/>
    </source>
</evidence>
<keyword evidence="2" id="KW-1185">Reference proteome</keyword>
<dbReference type="Proteomes" id="UP000823775">
    <property type="component" value="Unassembled WGS sequence"/>
</dbReference>
<protein>
    <submittedName>
        <fullName evidence="1">Uncharacterized protein</fullName>
    </submittedName>
</protein>
<evidence type="ECO:0000313" key="1">
    <source>
        <dbReference type="EMBL" id="MCD7460352.1"/>
    </source>
</evidence>
<comment type="caution">
    <text evidence="1">The sequence shown here is derived from an EMBL/GenBank/DDBJ whole genome shotgun (WGS) entry which is preliminary data.</text>
</comment>
<proteinExistence type="predicted"/>
<accession>A0ABS8SPE3</accession>
<organism evidence="1 2">
    <name type="scientific">Datura stramonium</name>
    <name type="common">Jimsonweed</name>
    <name type="synonym">Common thornapple</name>
    <dbReference type="NCBI Taxonomy" id="4076"/>
    <lineage>
        <taxon>Eukaryota</taxon>
        <taxon>Viridiplantae</taxon>
        <taxon>Streptophyta</taxon>
        <taxon>Embryophyta</taxon>
        <taxon>Tracheophyta</taxon>
        <taxon>Spermatophyta</taxon>
        <taxon>Magnoliopsida</taxon>
        <taxon>eudicotyledons</taxon>
        <taxon>Gunneridae</taxon>
        <taxon>Pentapetalae</taxon>
        <taxon>asterids</taxon>
        <taxon>lamiids</taxon>
        <taxon>Solanales</taxon>
        <taxon>Solanaceae</taxon>
        <taxon>Solanoideae</taxon>
        <taxon>Datureae</taxon>
        <taxon>Datura</taxon>
    </lineage>
</organism>
<dbReference type="EMBL" id="JACEIK010000648">
    <property type="protein sequence ID" value="MCD7460352.1"/>
    <property type="molecule type" value="Genomic_DNA"/>
</dbReference>
<gene>
    <name evidence="1" type="ORF">HAX54_043367</name>
</gene>
<feature type="non-terminal residue" evidence="1">
    <location>
        <position position="80"/>
    </location>
</feature>
<name>A0ABS8SPE3_DATST</name>